<accession>A0A914YK80</accession>
<dbReference type="Proteomes" id="UP000887577">
    <property type="component" value="Unplaced"/>
</dbReference>
<proteinExistence type="predicted"/>
<dbReference type="PANTHER" id="PTHR31751:SF42">
    <property type="entry name" value="PROTEIN CBG10204"/>
    <property type="match status" value="1"/>
</dbReference>
<dbReference type="PANTHER" id="PTHR31751">
    <property type="entry name" value="SI:CH211-108C17.2-RELATED-RELATED"/>
    <property type="match status" value="1"/>
</dbReference>
<dbReference type="AlphaFoldDB" id="A0A914YK80"/>
<name>A0A914YK80_9BILA</name>
<organism evidence="1 2">
    <name type="scientific">Panagrolaimus superbus</name>
    <dbReference type="NCBI Taxonomy" id="310955"/>
    <lineage>
        <taxon>Eukaryota</taxon>
        <taxon>Metazoa</taxon>
        <taxon>Ecdysozoa</taxon>
        <taxon>Nematoda</taxon>
        <taxon>Chromadorea</taxon>
        <taxon>Rhabditida</taxon>
        <taxon>Tylenchina</taxon>
        <taxon>Panagrolaimomorpha</taxon>
        <taxon>Panagrolaimoidea</taxon>
        <taxon>Panagrolaimidae</taxon>
        <taxon>Panagrolaimus</taxon>
    </lineage>
</organism>
<evidence type="ECO:0000313" key="2">
    <source>
        <dbReference type="WBParaSite" id="PSU_v2.g19741.t1"/>
    </source>
</evidence>
<keyword evidence="1" id="KW-1185">Reference proteome</keyword>
<protein>
    <submittedName>
        <fullName evidence="2">Uncharacterized protein</fullName>
    </submittedName>
</protein>
<evidence type="ECO:0000313" key="1">
    <source>
        <dbReference type="Proteomes" id="UP000887577"/>
    </source>
</evidence>
<reference evidence="2" key="1">
    <citation type="submission" date="2022-11" db="UniProtKB">
        <authorList>
            <consortium name="WormBaseParasite"/>
        </authorList>
    </citation>
    <scope>IDENTIFICATION</scope>
</reference>
<dbReference type="WBParaSite" id="PSU_v2.g19741.t1">
    <property type="protein sequence ID" value="PSU_v2.g19741.t1"/>
    <property type="gene ID" value="PSU_v2.g19741"/>
</dbReference>
<sequence length="146" mass="16617">MYDTWHVIKGIASIFRLEMKNKRGKVLQEWCQSFLNHLWFSVTSAKGDGDLCQEYAVSTLLHSTGVHEWVEGKMSDVLHDSQVAVQGVDDDAVLKYDPSYLPGKLIHEIEFKNHLKCSHQADNIGDKGVLSTTSPSYWVLLKSFYQ</sequence>